<gene>
    <name evidence="1" type="ORF">OCV51_09530</name>
</gene>
<keyword evidence="2" id="KW-1185">Reference proteome</keyword>
<protein>
    <submittedName>
        <fullName evidence="1">Uncharacterized protein</fullName>
    </submittedName>
</protein>
<sequence>MIIGNIPKALAELYKSLLSELKPNWKVEIIIEDYNLYKLDFVNEIPCSLKLDVTEEDISELHDEIINMEISVYLYEDLLYKNPLNMSEEEKREYRELKNREKEYNKYAPLEAISSYWLQQKS</sequence>
<dbReference type="EMBL" id="JAOQJX010000013">
    <property type="protein sequence ID" value="MCU6747889.1"/>
    <property type="molecule type" value="Genomic_DNA"/>
</dbReference>
<reference evidence="1 2" key="1">
    <citation type="journal article" date="2021" name="ISME Commun">
        <title>Automated analysis of genomic sequences facilitates high-throughput and comprehensive description of bacteria.</title>
        <authorList>
            <person name="Hitch T.C.A."/>
        </authorList>
    </citation>
    <scope>NUCLEOTIDE SEQUENCE [LARGE SCALE GENOMIC DNA]</scope>
    <source>
        <strain evidence="1 2">H2_18</strain>
    </source>
</reference>
<evidence type="ECO:0000313" key="2">
    <source>
        <dbReference type="Proteomes" id="UP001652394"/>
    </source>
</evidence>
<accession>A0ABT2TC85</accession>
<comment type="caution">
    <text evidence="1">The sequence shown here is derived from an EMBL/GenBank/DDBJ whole genome shotgun (WGS) entry which is preliminary data.</text>
</comment>
<organism evidence="1 2">
    <name type="scientific">Faecalicatena acetigenes</name>
    <dbReference type="NCBI Taxonomy" id="2981790"/>
    <lineage>
        <taxon>Bacteria</taxon>
        <taxon>Bacillati</taxon>
        <taxon>Bacillota</taxon>
        <taxon>Clostridia</taxon>
        <taxon>Lachnospirales</taxon>
        <taxon>Lachnospiraceae</taxon>
        <taxon>Faecalicatena</taxon>
    </lineage>
</organism>
<dbReference type="RefSeq" id="WP_059068840.1">
    <property type="nucleotide sequence ID" value="NZ_JAOQJX010000013.1"/>
</dbReference>
<dbReference type="Proteomes" id="UP001652394">
    <property type="component" value="Unassembled WGS sequence"/>
</dbReference>
<proteinExistence type="predicted"/>
<evidence type="ECO:0000313" key="1">
    <source>
        <dbReference type="EMBL" id="MCU6747889.1"/>
    </source>
</evidence>
<name>A0ABT2TC85_9FIRM</name>